<dbReference type="EMBL" id="AFRZ01000001">
    <property type="protein sequence ID" value="EHP29107.1"/>
    <property type="molecule type" value="Genomic_DNA"/>
</dbReference>
<dbReference type="RefSeq" id="WP_008337782.1">
    <property type="nucleotide sequence ID" value="NZ_AFRZ01000001.1"/>
</dbReference>
<keyword evidence="3" id="KW-1185">Reference proteome</keyword>
<accession>H1FVQ9</accession>
<dbReference type="eggNOG" id="COG3012">
    <property type="taxonomic scope" value="Bacteria"/>
</dbReference>
<dbReference type="Gene3D" id="3.10.450.50">
    <property type="match status" value="1"/>
</dbReference>
<proteinExistence type="predicted"/>
<organism evidence="2 3">
    <name type="scientific">Sulfurimonas gotlandica (strain DSM 19862 / JCM 16533 / GD1)</name>
    <dbReference type="NCBI Taxonomy" id="929558"/>
    <lineage>
        <taxon>Bacteria</taxon>
        <taxon>Pseudomonadati</taxon>
        <taxon>Campylobacterota</taxon>
        <taxon>Epsilonproteobacteria</taxon>
        <taxon>Campylobacterales</taxon>
        <taxon>Sulfurimonadaceae</taxon>
        <taxon>Sulfurimonas</taxon>
    </lineage>
</organism>
<evidence type="ECO:0000259" key="1">
    <source>
        <dbReference type="Pfam" id="PF17775"/>
    </source>
</evidence>
<dbReference type="Pfam" id="PF17775">
    <property type="entry name" value="YchJ_M-like"/>
    <property type="match status" value="1"/>
</dbReference>
<dbReference type="InterPro" id="IPR032710">
    <property type="entry name" value="NTF2-like_dom_sf"/>
</dbReference>
<gene>
    <name evidence="2" type="ORF">SMGD1_0580</name>
</gene>
<evidence type="ECO:0000313" key="3">
    <source>
        <dbReference type="Proteomes" id="UP000006431"/>
    </source>
</evidence>
<feature type="domain" description="YchJ-like middle NTF2-like" evidence="1">
    <location>
        <begin position="2"/>
        <end position="88"/>
    </location>
</feature>
<dbReference type="PANTHER" id="PTHR33747:SF1">
    <property type="entry name" value="ADENYLATE CYCLASE-ASSOCIATED CAP C-TERMINAL DOMAIN-CONTAINING PROTEIN"/>
    <property type="match status" value="1"/>
</dbReference>
<dbReference type="STRING" id="929558.SMGD1_0580"/>
<name>B6BKP8_SULGG</name>
<sequence length="114" mass="13440">MNPEELMRSRYEAFVKEDWNYLAKTSIHQTVEDLSHPTSIEWLKLDVIDVIEDSVEFKAYYRENGKINVLHEKSKFVKIDNIWKYLDGELFNTKIERNESCPCGSGKKFKKCCG</sequence>
<evidence type="ECO:0000313" key="2">
    <source>
        <dbReference type="EMBL" id="EHP29107.1"/>
    </source>
</evidence>
<dbReference type="Proteomes" id="UP000006431">
    <property type="component" value="Unassembled WGS sequence"/>
</dbReference>
<dbReference type="Pfam" id="PF02810">
    <property type="entry name" value="SEC-C"/>
    <property type="match status" value="1"/>
</dbReference>
<reference evidence="2 3" key="1">
    <citation type="journal article" date="2012" name="Proc. Natl. Acad. Sci. U.S.A.">
        <title>Genome and physiology of a model Epsilonproteobacterium responsible for sulfide detoxification in marine oxygen depletion zones.</title>
        <authorList>
            <person name="Grote J."/>
            <person name="Schott T."/>
            <person name="Bruckner C.G."/>
            <person name="Glockner F.O."/>
            <person name="Jost G."/>
            <person name="Teeling H."/>
            <person name="Labrenz M."/>
            <person name="Jurgens K."/>
        </authorList>
    </citation>
    <scope>NUCLEOTIDE SEQUENCE [LARGE SCALE GENOMIC DNA]</scope>
    <source>
        <strain evidence="2 3">GD1</strain>
    </source>
</reference>
<dbReference type="InterPro" id="IPR004027">
    <property type="entry name" value="SEC_C_motif"/>
</dbReference>
<dbReference type="SUPFAM" id="SSF54427">
    <property type="entry name" value="NTF2-like"/>
    <property type="match status" value="1"/>
</dbReference>
<protein>
    <recommendedName>
        <fullName evidence="1">YchJ-like middle NTF2-like domain-containing protein</fullName>
    </recommendedName>
</protein>
<dbReference type="PANTHER" id="PTHR33747">
    <property type="entry name" value="UPF0225 PROTEIN SCO1677"/>
    <property type="match status" value="1"/>
</dbReference>
<accession>B6BKP8</accession>
<dbReference type="AlphaFoldDB" id="B6BKP8"/>
<dbReference type="InterPro" id="IPR048469">
    <property type="entry name" value="YchJ-like_M"/>
</dbReference>
<dbReference type="OrthoDB" id="21421at2"/>
<dbReference type="PATRIC" id="fig|929558.5.peg.579"/>
<dbReference type="SUPFAM" id="SSF103642">
    <property type="entry name" value="Sec-C motif"/>
    <property type="match status" value="1"/>
</dbReference>
<comment type="caution">
    <text evidence="2">The sequence shown here is derived from an EMBL/GenBank/DDBJ whole genome shotgun (WGS) entry which is preliminary data.</text>
</comment>
<dbReference type="HOGENOM" id="CLU_099590_0_0_7"/>